<dbReference type="Proteomes" id="UP000812440">
    <property type="component" value="Chromosome 8_10"/>
</dbReference>
<feature type="domain" description="Calponin-homology (CH)" evidence="4">
    <location>
        <begin position="22"/>
        <end position="126"/>
    </location>
</feature>
<dbReference type="Pfam" id="PF00307">
    <property type="entry name" value="CH"/>
    <property type="match status" value="2"/>
</dbReference>
<dbReference type="SMART" id="SM00033">
    <property type="entry name" value="CH"/>
    <property type="match status" value="2"/>
</dbReference>
<reference evidence="5" key="1">
    <citation type="thesis" date="2020" institute="ProQuest LLC" country="789 East Eisenhower Parkway, Ann Arbor, MI, USA">
        <title>Comparative Genomics and Chromosome Evolution.</title>
        <authorList>
            <person name="Mudd A.B."/>
        </authorList>
    </citation>
    <scope>NUCLEOTIDE SEQUENCE</scope>
    <source>
        <strain evidence="5">Female2</strain>
        <tissue evidence="5">Blood</tissue>
    </source>
</reference>
<protein>
    <recommendedName>
        <fullName evidence="4">Calponin-homology (CH) domain-containing protein</fullName>
    </recommendedName>
</protein>
<dbReference type="FunFam" id="1.10.418.10:FF:000043">
    <property type="entry name" value="Spectrin beta chain, non-erythrocytic"/>
    <property type="match status" value="1"/>
</dbReference>
<dbReference type="InterPro" id="IPR018159">
    <property type="entry name" value="Spectrin/alpha-actinin"/>
</dbReference>
<dbReference type="FunFam" id="1.20.58.60:FF:000293">
    <property type="entry name" value="Spectrin, beta, non-erythrocytic 5"/>
    <property type="match status" value="1"/>
</dbReference>
<feature type="coiled-coil region" evidence="3">
    <location>
        <begin position="1802"/>
        <end position="1911"/>
    </location>
</feature>
<dbReference type="GO" id="GO:0003779">
    <property type="term" value="F:actin binding"/>
    <property type="evidence" value="ECO:0007669"/>
    <property type="project" value="UniProtKB-KW"/>
</dbReference>
<feature type="non-terminal residue" evidence="5">
    <location>
        <position position="2046"/>
    </location>
</feature>
<evidence type="ECO:0000313" key="5">
    <source>
        <dbReference type="EMBL" id="KAG8449435.1"/>
    </source>
</evidence>
<dbReference type="Gene3D" id="1.20.58.60">
    <property type="match status" value="10"/>
</dbReference>
<dbReference type="CDD" id="cd21247">
    <property type="entry name" value="CH_SPTBN5_rpt1"/>
    <property type="match status" value="1"/>
</dbReference>
<sequence>MDEELLEYEEGHIKKLQEQRMVMQKKTFTNWMNNIYREHSYKIITDIYTELNDGLYLLRLLELISGEQLPRPARGQMRVHYLENNSKALNFLKSKVPVKLIGPENIVDGDRTLILGLIWVIILRFQISSITLDKVEFGASVAMVSAKEALLIWCQRKTAGYSNVDVQNFSSSWRDGLAFNAIIHAHRPDLIDYNSLRPSNPLYNLNNAFKVADTKLGISKLLDAEDVAVPHPDERSIMTYVSLYYHYFSKMRQGQTVQKRIGNILSLILEIEHLKSQYETMVSELLQWIQQKVVEMNDQHFPNSISGMLQFMAVFKVYRTMEKPPKYQEKGLIEAHFFKIRTILHGNNLRPYLPPDGKLLSDVERYWTALEKAEYEREKALQAEMLRLERLEQLAQMFLKKASLREGYLQDMKHVIGRQDFIVNNVSQVEAATKKLEAIEADVSPREQRFRSLAEMAVILERENYQKKAEIVIKQKELTQGWHELIGQLNKQKVLLEDQRCFFYLLRDIDAIAEEIKSMQELLGLKDLGKQLPEADDLLQKHRLYESQIALYGERVKQSVIRAEEIPTSKGTRSDIIHTKAKNLQQLYQSLIALSKTRRSQLEETLKLYQFFRDCREEESWLSEKWQLLGLTRPERDLSHIIASIKKHKTLEAEIYSRQPLLDRVLRNGKELCQQSHTDQGEIQNRMDNIQTELQHLQEEVKNCKLRLEVAALISQYFADADEAESWLREHLPLLTSEDYGKDESSAEAILQRHLRLEKEIAAYGMEVRRLGDQAQTVASKAPLIKQYKKPVIMTQERNRPLKRSYTPQINIQNEDSGNDLHMDPNSIYATQMNLESTYENLQTLAKKRRNALEEMVHLYQFYSSCNEFHSWIDDKKNLLQAFQPNPDNVEIMQQKYENFLTDLAAGKTRLDEINNLAEVLVKHDPSKKKDILNYQRDINNSWNHVEALKEQKGLDLIGLADVKTLLQNCQNTEMFIQAKLKDLEGSDPRNSTGNLDTEERKLQALERDIQVLERKISYLKNVEESIRHTNPQESQTIRQQVKDMEDLLANLKQQAELKKMNLHKAKQQKVFLQESRRQLLWVRDMKEKLTCDEVGSDVASAQQLLRDHQYLLKEIQGQKDRILELQQTGQSALKWDSSNPDVRETLITLCSEYNILSDLWVERNNRLQQNLELQQFNKEANSINAALSSHEAFLRLDDLGDQLDTVHSLLHRHEQFVKLLDPLKKRVDSLMVDGKKLVENNNFASGLIKQQVLDTINRLGYVEHKSKERQKCLFDSLKFQEFNRDATELMIWMEEKYKIALDESYRDPTNILHKLKWHEAAEKEMAAHQVCIQDLLKDGKQLIEEKHYSKDAIETKLREVARMWEDLNSKMTQRGDKLRQAGQQEQLMELLREAKVKIEKIENVLQAPESCHDLRSSRDLLKKHCQLENESQELAHKMNSIIHHAQKMATNHFNSQGIKEKTLKYLQRFESLQEPLAMRQEFLQAKVNQYEFYHYCDLERTWISERMPSAISTHFGRSFDAAQNFLQKHKELQAEVNAHTNQWQRVLDMGNLLITNNHPESKNIREKNADLQHAWSELEKACEERMKSLQKSVTFQQYLLDVSDMENWVTEKLPLVNSKDYGKEEAATHNLMKKHKDLHQEMKLYTSLVLELQRTGRALSLPSMVEYDEVDAPMEKVAMQMRILNDQATARWNKLEETLALHEYLRESSDLQKWINQQRQIASSEDNCYDYEQVLNLQAKFNTFQHQMEPASQRLSACQHTADNLLDHRHPESMLILQKQMDLRASWEALQQLTREKSVRLQDSEAVYKSLRDLKEALEQIEEKAKSVPDDIAKDLRGVQSQLRKQEALEHELSGNEQQLQEVIDAADEAQARGTASQRIALQQKQQEVVEHWESLKSKVEKRRADLEQTCKLYLFLTSVRDYFSWTAELSREMMAEETIRSVLASSENLKEHQNLKLQIDANQETYRQNMALGQMLLGENNVPAIQINEKIEALEAENKNLYHQWDWKRKQLEQVHQEQVFYREVDHMEKILNSQEVSESNHIL</sequence>
<dbReference type="PROSITE" id="PS50021">
    <property type="entry name" value="CH"/>
    <property type="match status" value="2"/>
</dbReference>
<dbReference type="OrthoDB" id="9942256at2759"/>
<dbReference type="FunFam" id="1.10.418.10:FF:000001">
    <property type="entry name" value="Actinin alpha 1"/>
    <property type="match status" value="1"/>
</dbReference>
<dbReference type="InterPro" id="IPR036872">
    <property type="entry name" value="CH_dom_sf"/>
</dbReference>
<keyword evidence="1" id="KW-0677">Repeat</keyword>
<keyword evidence="2" id="KW-0009">Actin-binding</keyword>
<dbReference type="SUPFAM" id="SSF46966">
    <property type="entry name" value="Spectrin repeat"/>
    <property type="match status" value="13"/>
</dbReference>
<comment type="caution">
    <text evidence="5">The sequence shown here is derived from an EMBL/GenBank/DDBJ whole genome shotgun (WGS) entry which is preliminary data.</text>
</comment>
<dbReference type="PROSITE" id="PS00019">
    <property type="entry name" value="ACTININ_1"/>
    <property type="match status" value="1"/>
</dbReference>
<proteinExistence type="predicted"/>
<dbReference type="SUPFAM" id="SSF47576">
    <property type="entry name" value="Calponin-homology domain, CH-domain"/>
    <property type="match status" value="1"/>
</dbReference>
<evidence type="ECO:0000313" key="6">
    <source>
        <dbReference type="Proteomes" id="UP000812440"/>
    </source>
</evidence>
<gene>
    <name evidence="5" type="ORF">GDO86_016185</name>
</gene>
<dbReference type="FunFam" id="1.20.58.60:FF:000145">
    <property type="entry name" value="Spectrin beta chain, non-erythrocytic"/>
    <property type="match status" value="1"/>
</dbReference>
<dbReference type="InterPro" id="IPR001715">
    <property type="entry name" value="CH_dom"/>
</dbReference>
<dbReference type="SMART" id="SM00150">
    <property type="entry name" value="SPEC"/>
    <property type="match status" value="15"/>
</dbReference>
<organism evidence="5 6">
    <name type="scientific">Hymenochirus boettgeri</name>
    <name type="common">Congo dwarf clawed frog</name>
    <dbReference type="NCBI Taxonomy" id="247094"/>
    <lineage>
        <taxon>Eukaryota</taxon>
        <taxon>Metazoa</taxon>
        <taxon>Chordata</taxon>
        <taxon>Craniata</taxon>
        <taxon>Vertebrata</taxon>
        <taxon>Euteleostomi</taxon>
        <taxon>Amphibia</taxon>
        <taxon>Batrachia</taxon>
        <taxon>Anura</taxon>
        <taxon>Pipoidea</taxon>
        <taxon>Pipidae</taxon>
        <taxon>Pipinae</taxon>
        <taxon>Hymenochirus</taxon>
    </lineage>
</organism>
<dbReference type="CDD" id="cd21249">
    <property type="entry name" value="CH_SPTBN5_rpt2"/>
    <property type="match status" value="1"/>
</dbReference>
<dbReference type="InterPro" id="IPR002017">
    <property type="entry name" value="Spectrin_repeat"/>
</dbReference>
<dbReference type="Pfam" id="PF00435">
    <property type="entry name" value="Spectrin"/>
    <property type="match status" value="15"/>
</dbReference>
<evidence type="ECO:0000256" key="1">
    <source>
        <dbReference type="ARBA" id="ARBA00022737"/>
    </source>
</evidence>
<dbReference type="CDD" id="cd00176">
    <property type="entry name" value="SPEC"/>
    <property type="match status" value="10"/>
</dbReference>
<evidence type="ECO:0000259" key="4">
    <source>
        <dbReference type="PROSITE" id="PS50021"/>
    </source>
</evidence>
<evidence type="ECO:0000256" key="3">
    <source>
        <dbReference type="SAM" id="Coils"/>
    </source>
</evidence>
<name>A0A8T2JW05_9PIPI</name>
<dbReference type="InterPro" id="IPR001589">
    <property type="entry name" value="Actinin_actin-bd_CS"/>
</dbReference>
<dbReference type="EMBL" id="JAACNH010000003">
    <property type="protein sequence ID" value="KAG8449435.1"/>
    <property type="molecule type" value="Genomic_DNA"/>
</dbReference>
<dbReference type="Gene3D" id="1.10.418.10">
    <property type="entry name" value="Calponin-like domain"/>
    <property type="match status" value="2"/>
</dbReference>
<feature type="domain" description="Calponin-homology (CH)" evidence="4">
    <location>
        <begin position="144"/>
        <end position="249"/>
    </location>
</feature>
<keyword evidence="6" id="KW-1185">Reference proteome</keyword>
<accession>A0A8T2JW05</accession>
<evidence type="ECO:0000256" key="2">
    <source>
        <dbReference type="ARBA" id="ARBA00023203"/>
    </source>
</evidence>
<dbReference type="PANTHER" id="PTHR11915">
    <property type="entry name" value="SPECTRIN/FILAMIN RELATED CYTOSKELETAL PROTEIN"/>
    <property type="match status" value="1"/>
</dbReference>
<feature type="coiled-coil region" evidence="3">
    <location>
        <begin position="680"/>
        <end position="707"/>
    </location>
</feature>
<keyword evidence="3" id="KW-0175">Coiled coil</keyword>
<feature type="coiled-coil region" evidence="3">
    <location>
        <begin position="996"/>
        <end position="1069"/>
    </location>
</feature>
<dbReference type="PROSITE" id="PS00020">
    <property type="entry name" value="ACTININ_2"/>
    <property type="match status" value="1"/>
</dbReference>